<gene>
    <name evidence="9" type="ORF">HAL01_09510</name>
</gene>
<feature type="domain" description="ABC transmembrane type-1" evidence="8">
    <location>
        <begin position="1"/>
        <end position="101"/>
    </location>
</feature>
<keyword evidence="5 7" id="KW-1133">Transmembrane helix</keyword>
<keyword evidence="10" id="KW-1185">Reference proteome</keyword>
<dbReference type="Pfam" id="PF00528">
    <property type="entry name" value="BPD_transp_1"/>
    <property type="match status" value="1"/>
</dbReference>
<dbReference type="InterPro" id="IPR035906">
    <property type="entry name" value="MetI-like_sf"/>
</dbReference>
<organism evidence="9 10">
    <name type="scientific">Halolactibacillus alkaliphilus</name>
    <dbReference type="NCBI Taxonomy" id="442899"/>
    <lineage>
        <taxon>Bacteria</taxon>
        <taxon>Bacillati</taxon>
        <taxon>Bacillota</taxon>
        <taxon>Bacilli</taxon>
        <taxon>Bacillales</taxon>
        <taxon>Bacillaceae</taxon>
        <taxon>Halolactibacillus</taxon>
    </lineage>
</organism>
<evidence type="ECO:0000313" key="10">
    <source>
        <dbReference type="Proteomes" id="UP000321400"/>
    </source>
</evidence>
<protein>
    <recommendedName>
        <fullName evidence="8">ABC transmembrane type-1 domain-containing protein</fullName>
    </recommendedName>
</protein>
<proteinExistence type="inferred from homology"/>
<evidence type="ECO:0000256" key="5">
    <source>
        <dbReference type="ARBA" id="ARBA00022989"/>
    </source>
</evidence>
<evidence type="ECO:0000313" key="9">
    <source>
        <dbReference type="EMBL" id="GEN56487.1"/>
    </source>
</evidence>
<keyword evidence="3" id="KW-1003">Cell membrane</keyword>
<sequence length="116" mass="13165">MLSIEDDYIEAAKIDGANYFRIYWQVILPLCKPILATVGIIKFIWTWNDYQNPLIFLLSKELYPITMGMQLFQDDFADSYAVLMMASLSAILPLVIIFIILQKQVIEGISLGGVKG</sequence>
<dbReference type="GO" id="GO:0055085">
    <property type="term" value="P:transmembrane transport"/>
    <property type="evidence" value="ECO:0007669"/>
    <property type="project" value="InterPro"/>
</dbReference>
<comment type="caution">
    <text evidence="9">The sequence shown here is derived from an EMBL/GenBank/DDBJ whole genome shotgun (WGS) entry which is preliminary data.</text>
</comment>
<keyword evidence="6 7" id="KW-0472">Membrane</keyword>
<accession>A0A511X0L0</accession>
<reference evidence="9 10" key="1">
    <citation type="submission" date="2019-07" db="EMBL/GenBank/DDBJ databases">
        <title>Whole genome shotgun sequence of Halolactibacillus alkaliphilus NBRC 103919.</title>
        <authorList>
            <person name="Hosoyama A."/>
            <person name="Uohara A."/>
            <person name="Ohji S."/>
            <person name="Ichikawa N."/>
        </authorList>
    </citation>
    <scope>NUCLEOTIDE SEQUENCE [LARGE SCALE GENOMIC DNA]</scope>
    <source>
        <strain evidence="9 10">NBRC 103919</strain>
    </source>
</reference>
<dbReference type="PANTHER" id="PTHR43744">
    <property type="entry name" value="ABC TRANSPORTER PERMEASE PROTEIN MG189-RELATED-RELATED"/>
    <property type="match status" value="1"/>
</dbReference>
<keyword evidence="2 7" id="KW-0813">Transport</keyword>
<feature type="transmembrane region" description="Helical" evidence="7">
    <location>
        <begin position="80"/>
        <end position="101"/>
    </location>
</feature>
<dbReference type="Gene3D" id="1.10.3720.10">
    <property type="entry name" value="MetI-like"/>
    <property type="match status" value="1"/>
</dbReference>
<dbReference type="SUPFAM" id="SSF161098">
    <property type="entry name" value="MetI-like"/>
    <property type="match status" value="1"/>
</dbReference>
<dbReference type="STRING" id="442899.SAMN05720591_10189"/>
<evidence type="ECO:0000256" key="4">
    <source>
        <dbReference type="ARBA" id="ARBA00022692"/>
    </source>
</evidence>
<dbReference type="AlphaFoldDB" id="A0A511X0L0"/>
<evidence type="ECO:0000259" key="8">
    <source>
        <dbReference type="PROSITE" id="PS50928"/>
    </source>
</evidence>
<dbReference type="GO" id="GO:0005886">
    <property type="term" value="C:plasma membrane"/>
    <property type="evidence" value="ECO:0007669"/>
    <property type="project" value="UniProtKB-SubCell"/>
</dbReference>
<comment type="similarity">
    <text evidence="7">Belongs to the binding-protein-dependent transport system permease family.</text>
</comment>
<feature type="transmembrane region" description="Helical" evidence="7">
    <location>
        <begin position="22"/>
        <end position="45"/>
    </location>
</feature>
<dbReference type="EMBL" id="BJYE01000008">
    <property type="protein sequence ID" value="GEN56487.1"/>
    <property type="molecule type" value="Genomic_DNA"/>
</dbReference>
<evidence type="ECO:0000256" key="7">
    <source>
        <dbReference type="RuleBase" id="RU363032"/>
    </source>
</evidence>
<evidence type="ECO:0000256" key="2">
    <source>
        <dbReference type="ARBA" id="ARBA00022448"/>
    </source>
</evidence>
<keyword evidence="4 7" id="KW-0812">Transmembrane</keyword>
<dbReference type="InterPro" id="IPR000515">
    <property type="entry name" value="MetI-like"/>
</dbReference>
<dbReference type="PROSITE" id="PS50928">
    <property type="entry name" value="ABC_TM1"/>
    <property type="match status" value="1"/>
</dbReference>
<evidence type="ECO:0000256" key="6">
    <source>
        <dbReference type="ARBA" id="ARBA00023136"/>
    </source>
</evidence>
<dbReference type="Proteomes" id="UP000321400">
    <property type="component" value="Unassembled WGS sequence"/>
</dbReference>
<dbReference type="PANTHER" id="PTHR43744:SF8">
    <property type="entry name" value="SN-GLYCEROL-3-PHOSPHATE TRANSPORT SYSTEM PERMEASE PROTEIN UGPE"/>
    <property type="match status" value="1"/>
</dbReference>
<evidence type="ECO:0000256" key="3">
    <source>
        <dbReference type="ARBA" id="ARBA00022475"/>
    </source>
</evidence>
<name>A0A511X0L0_9BACI</name>
<dbReference type="CDD" id="cd06261">
    <property type="entry name" value="TM_PBP2"/>
    <property type="match status" value="1"/>
</dbReference>
<evidence type="ECO:0000256" key="1">
    <source>
        <dbReference type="ARBA" id="ARBA00004651"/>
    </source>
</evidence>
<comment type="subcellular location">
    <subcellularLocation>
        <location evidence="1 7">Cell membrane</location>
        <topology evidence="1 7">Multi-pass membrane protein</topology>
    </subcellularLocation>
</comment>